<dbReference type="GeneID" id="83880005"/>
<feature type="binding site" evidence="7">
    <location>
        <position position="28"/>
    </location>
    <ligand>
        <name>glyoxylate</name>
        <dbReference type="ChEBI" id="CHEBI:36655"/>
    </ligand>
</feature>
<dbReference type="PANTHER" id="PTHR10578:SF107">
    <property type="entry name" value="2-HYDROXYACID OXIDASE 1"/>
    <property type="match status" value="1"/>
</dbReference>
<feature type="binding site" evidence="7">
    <location>
        <begin position="81"/>
        <end position="83"/>
    </location>
    <ligand>
        <name>FMN</name>
        <dbReference type="ChEBI" id="CHEBI:58210"/>
    </ligand>
</feature>
<name>A0A0P1I3R1_9RHOB</name>
<dbReference type="EMBL" id="CYTW01000001">
    <property type="protein sequence ID" value="CUJ88539.1"/>
    <property type="molecule type" value="Genomic_DNA"/>
</dbReference>
<dbReference type="InterPro" id="IPR000262">
    <property type="entry name" value="FMN-dep_DH"/>
</dbReference>
<feature type="binding site" evidence="7">
    <location>
        <position position="268"/>
    </location>
    <ligand>
        <name>FMN</name>
        <dbReference type="ChEBI" id="CHEBI:58210"/>
    </ligand>
</feature>
<evidence type="ECO:0000256" key="4">
    <source>
        <dbReference type="ARBA" id="ARBA00023002"/>
    </source>
</evidence>
<dbReference type="PIRSF" id="PIRSF000138">
    <property type="entry name" value="Al-hdrx_acd_dh"/>
    <property type="match status" value="1"/>
</dbReference>
<feature type="binding site" evidence="7">
    <location>
        <begin position="324"/>
        <end position="325"/>
    </location>
    <ligand>
        <name>FMN</name>
        <dbReference type="ChEBI" id="CHEBI:58210"/>
    </ligand>
</feature>
<feature type="binding site" evidence="7">
    <location>
        <position position="168"/>
    </location>
    <ligand>
        <name>glyoxylate</name>
        <dbReference type="ChEBI" id="CHEBI:36655"/>
    </ligand>
</feature>
<dbReference type="PANTHER" id="PTHR10578">
    <property type="entry name" value="S -2-HYDROXY-ACID OXIDASE-RELATED"/>
    <property type="match status" value="1"/>
</dbReference>
<feature type="binding site" evidence="7">
    <location>
        <position position="110"/>
    </location>
    <ligand>
        <name>FMN</name>
        <dbReference type="ChEBI" id="CHEBI:58210"/>
    </ligand>
</feature>
<evidence type="ECO:0000256" key="6">
    <source>
        <dbReference type="PIRSR" id="PIRSR000138-1"/>
    </source>
</evidence>
<dbReference type="PROSITE" id="PS51349">
    <property type="entry name" value="FMN_HYDROXY_ACID_DH_2"/>
    <property type="match status" value="1"/>
</dbReference>
<reference evidence="10" key="1">
    <citation type="submission" date="2015-09" db="EMBL/GenBank/DDBJ databases">
        <authorList>
            <person name="Rodrigo-Torres Lidia"/>
            <person name="Arahal R.David."/>
        </authorList>
    </citation>
    <scope>NUCLEOTIDE SEQUENCE [LARGE SCALE GENOMIC DNA]</scope>
    <source>
        <strain evidence="10">CECT 7735</strain>
    </source>
</reference>
<feature type="binding site" evidence="7">
    <location>
        <position position="159"/>
    </location>
    <ligand>
        <name>FMN</name>
        <dbReference type="ChEBI" id="CHEBI:58210"/>
    </ligand>
</feature>
<keyword evidence="2 7" id="KW-0285">Flavoprotein</keyword>
<dbReference type="AlphaFoldDB" id="A0A0P1I3R1"/>
<dbReference type="InterPro" id="IPR012133">
    <property type="entry name" value="Alpha-hydoxy_acid_DH_FMN"/>
</dbReference>
<dbReference type="Proteomes" id="UP000051870">
    <property type="component" value="Unassembled WGS sequence"/>
</dbReference>
<feature type="active site" description="Proton acceptor" evidence="6">
    <location>
        <position position="270"/>
    </location>
</feature>
<evidence type="ECO:0000259" key="8">
    <source>
        <dbReference type="PROSITE" id="PS51349"/>
    </source>
</evidence>
<comment type="cofactor">
    <cofactor evidence="1">
        <name>FMN</name>
        <dbReference type="ChEBI" id="CHEBI:58210"/>
    </cofactor>
</comment>
<dbReference type="EC" id="1.1.99.31" evidence="9"/>
<keyword evidence="10" id="KW-1185">Reference proteome</keyword>
<feature type="binding site" evidence="7">
    <location>
        <begin position="301"/>
        <end position="305"/>
    </location>
    <ligand>
        <name>FMN</name>
        <dbReference type="ChEBI" id="CHEBI:58210"/>
    </ligand>
</feature>
<feature type="binding site" evidence="7">
    <location>
        <position position="273"/>
    </location>
    <ligand>
        <name>glyoxylate</name>
        <dbReference type="ChEBI" id="CHEBI:36655"/>
    </ligand>
</feature>
<evidence type="ECO:0000256" key="1">
    <source>
        <dbReference type="ARBA" id="ARBA00001917"/>
    </source>
</evidence>
<feature type="binding site" evidence="7">
    <location>
        <position position="246"/>
    </location>
    <ligand>
        <name>FMN</name>
        <dbReference type="ChEBI" id="CHEBI:58210"/>
    </ligand>
</feature>
<keyword evidence="3 7" id="KW-0288">FMN</keyword>
<feature type="domain" description="FMN hydroxy acid dehydrogenase" evidence="8">
    <location>
        <begin position="2"/>
        <end position="375"/>
    </location>
</feature>
<evidence type="ECO:0000256" key="2">
    <source>
        <dbReference type="ARBA" id="ARBA00022630"/>
    </source>
</evidence>
<evidence type="ECO:0000256" key="3">
    <source>
        <dbReference type="ARBA" id="ARBA00022643"/>
    </source>
</evidence>
<comment type="similarity">
    <text evidence="5">Belongs to the FMN-dependent alpha-hydroxy acid dehydrogenase family.</text>
</comment>
<feature type="binding site" evidence="7">
    <location>
        <position position="133"/>
    </location>
    <ligand>
        <name>glyoxylate</name>
        <dbReference type="ChEBI" id="CHEBI:36655"/>
    </ligand>
</feature>
<dbReference type="SUPFAM" id="SSF51395">
    <property type="entry name" value="FMN-linked oxidoreductases"/>
    <property type="match status" value="1"/>
</dbReference>
<dbReference type="GO" id="GO:0010181">
    <property type="term" value="F:FMN binding"/>
    <property type="evidence" value="ECO:0007669"/>
    <property type="project" value="InterPro"/>
</dbReference>
<keyword evidence="4 9" id="KW-0560">Oxidoreductase</keyword>
<dbReference type="CDD" id="cd02809">
    <property type="entry name" value="alpha_hydroxyacid_oxid_FMN"/>
    <property type="match status" value="1"/>
</dbReference>
<gene>
    <name evidence="9" type="primary">mdlB_1</name>
    <name evidence="9" type="ORF">PH7735_00937</name>
</gene>
<sequence length="393" mass="42692">MVFDSDIHSASDARRLARKRLPWMVFDYIDGAAGTEHGAAMSAQAMQDIRLMPRVLRNVSQRNLSTNLIGQPVSQPFGISPMGMCNLAAPGADLMLANVARENRVPHGVSTVASTNMETVLDASDGMAWFQLYFSGDGSGTLKLIERAKRAGYDTLVLTLDVPEVGRRPRELRHGFKMPFRIGPRKFIDFALHPRWSLETLFKGAPALANFDGTDFVFDRTESRAAADWSYFAKLRAAWPGKLVVKGVLAPEDACALVVAGADAIQVSSHGCRQLDSAPPAILALRDIRAAVGPDFPLFYDTGIRSGEDIVKAYVMGADFVFLGRVLLFAIAAGGEKGLHRVWNTLAEEVSLAMAQLGVTSIDELKKADCLWRQQSPSGVTGDAKSRVGIEKV</sequence>
<evidence type="ECO:0000256" key="7">
    <source>
        <dbReference type="PIRSR" id="PIRSR000138-2"/>
    </source>
</evidence>
<evidence type="ECO:0000256" key="5">
    <source>
        <dbReference type="ARBA" id="ARBA00024042"/>
    </source>
</evidence>
<dbReference type="STRING" id="1715693.PH7735_00937"/>
<accession>A0A0P1I3R1</accession>
<feature type="binding site" evidence="7">
    <location>
        <position position="131"/>
    </location>
    <ligand>
        <name>FMN</name>
        <dbReference type="ChEBI" id="CHEBI:58210"/>
    </ligand>
</feature>
<dbReference type="InterPro" id="IPR037396">
    <property type="entry name" value="FMN_HAD"/>
</dbReference>
<proteinExistence type="inferred from homology"/>
<organism evidence="9 10">
    <name type="scientific">Shimia thalassica</name>
    <dbReference type="NCBI Taxonomy" id="1715693"/>
    <lineage>
        <taxon>Bacteria</taxon>
        <taxon>Pseudomonadati</taxon>
        <taxon>Pseudomonadota</taxon>
        <taxon>Alphaproteobacteria</taxon>
        <taxon>Rhodobacterales</taxon>
        <taxon>Roseobacteraceae</taxon>
    </lineage>
</organism>
<dbReference type="RefSeq" id="WP_082645126.1">
    <property type="nucleotide sequence ID" value="NZ_CYTW01000001.1"/>
</dbReference>
<dbReference type="GO" id="GO:0033720">
    <property type="term" value="F:(S)-mandelate dehydrogenase activity"/>
    <property type="evidence" value="ECO:0007669"/>
    <property type="project" value="UniProtKB-EC"/>
</dbReference>
<dbReference type="Pfam" id="PF01070">
    <property type="entry name" value="FMN_dh"/>
    <property type="match status" value="1"/>
</dbReference>
<evidence type="ECO:0000313" key="9">
    <source>
        <dbReference type="EMBL" id="CUJ88539.1"/>
    </source>
</evidence>
<feature type="binding site" evidence="7">
    <location>
        <position position="270"/>
    </location>
    <ligand>
        <name>glyoxylate</name>
        <dbReference type="ChEBI" id="CHEBI:36655"/>
    </ligand>
</feature>
<dbReference type="Gene3D" id="3.20.20.70">
    <property type="entry name" value="Aldolase class I"/>
    <property type="match status" value="1"/>
</dbReference>
<dbReference type="InterPro" id="IPR013785">
    <property type="entry name" value="Aldolase_TIM"/>
</dbReference>
<evidence type="ECO:0000313" key="10">
    <source>
        <dbReference type="Proteomes" id="UP000051870"/>
    </source>
</evidence>
<protein>
    <submittedName>
        <fullName evidence="9">(S)-mandelate dehydrogenase</fullName>
        <ecNumber evidence="9">1.1.99.31</ecNumber>
    </submittedName>
</protein>